<dbReference type="FunFam" id="3.20.20.80:FF:000087">
    <property type="entry name" value="Oligo-1,6-glucosidase IMA1"/>
    <property type="match status" value="1"/>
</dbReference>
<dbReference type="FunFam" id="3.90.400.10:FF:000002">
    <property type="entry name" value="Sucrose isomerase"/>
    <property type="match status" value="1"/>
</dbReference>
<dbReference type="InterPro" id="IPR013780">
    <property type="entry name" value="Glyco_hydro_b"/>
</dbReference>
<dbReference type="SUPFAM" id="SSF51445">
    <property type="entry name" value="(Trans)glycosidases"/>
    <property type="match status" value="1"/>
</dbReference>
<dbReference type="GO" id="GO:0033934">
    <property type="term" value="F:glucan 1,4-alpha-maltotriohydrolase activity"/>
    <property type="evidence" value="ECO:0007669"/>
    <property type="project" value="TreeGrafter"/>
</dbReference>
<dbReference type="InterPro" id="IPR045857">
    <property type="entry name" value="O16G_dom_2"/>
</dbReference>
<keyword evidence="4" id="KW-0462">Maltose metabolism</keyword>
<evidence type="ECO:0000256" key="2">
    <source>
        <dbReference type="ARBA" id="ARBA00022801"/>
    </source>
</evidence>
<gene>
    <name evidence="6" type="ORF">TWF506_004761</name>
</gene>
<evidence type="ECO:0000313" key="6">
    <source>
        <dbReference type="EMBL" id="KAK6497288.1"/>
    </source>
</evidence>
<sequence>MASTNTANLPWWKTAVGYHIYIPSFSDSNGDGIGDIPGIISRLPYLQSLGVDLIWLSPFYSSPQYDMGYDISDYKSVHPPYGTVSDIQRLIDAAHQHGLKIIFDLVVNHTSHLHEWFQASRSSKSSPKRGWYHWRPAKVDEYGNRKPPNNWMSVFGGSAWEWDDESEEYYLHIYLKEQPDLNWENGELRKAVFEDAVRFWLDRGVDGFRIDTVCIYAKDAGFPDAEVSIPNSEFQLGRKYYADLERNFEYLEEMRGVFESYEGRELVMIGEYSGSTTPEVARRYCGDQGPLDCGFHKQLLDLERTEVSKWVLREPSFELNRLLGVHSEWQKMADREEKAWTTVYLENHDVARSISRFTDDSAEMRGASAKLLAVLMATSSGTLFIYQGQEIGMTSMPKEWGIEEYKDNETLKYYEAVKEGKASGESLEYALSSIKKVARDHGRTPMQWDTSVNAGFTTAVKSWMRVNENYGEVNVEVQNGDGDSVLEFWKDVLKVRKRYWEVFITGRFELVDLGVGKVGDRVGVYWKCAQEENESEKKKALVVLNFSKEKVVMEEVLEKVFGDEERGIDDLELLVSTYPGNDSGTLEAYEARVYIYISNV</sequence>
<accession>A0AAN8N9W0</accession>
<protein>
    <recommendedName>
        <fullName evidence="5">Glycosyl hydrolase family 13 catalytic domain-containing protein</fullName>
    </recommendedName>
</protein>
<dbReference type="PANTHER" id="PTHR10357">
    <property type="entry name" value="ALPHA-AMYLASE FAMILY MEMBER"/>
    <property type="match status" value="1"/>
</dbReference>
<dbReference type="InterPro" id="IPR017853">
    <property type="entry name" value="GH"/>
</dbReference>
<dbReference type="GO" id="GO:0000025">
    <property type="term" value="P:maltose catabolic process"/>
    <property type="evidence" value="ECO:0007669"/>
    <property type="project" value="TreeGrafter"/>
</dbReference>
<dbReference type="PANTHER" id="PTHR10357:SF179">
    <property type="entry name" value="NEUTRAL AND BASIC AMINO ACID TRANSPORT PROTEIN RBAT"/>
    <property type="match status" value="1"/>
</dbReference>
<proteinExistence type="inferred from homology"/>
<evidence type="ECO:0000256" key="3">
    <source>
        <dbReference type="ARBA" id="ARBA00023295"/>
    </source>
</evidence>
<feature type="domain" description="Glycosyl hydrolase family 13 catalytic" evidence="5">
    <location>
        <begin position="19"/>
        <end position="443"/>
    </location>
</feature>
<dbReference type="Gene3D" id="2.60.40.1180">
    <property type="entry name" value="Golgi alpha-mannosidase II"/>
    <property type="match status" value="1"/>
</dbReference>
<dbReference type="Pfam" id="PF00128">
    <property type="entry name" value="Alpha-amylase"/>
    <property type="match status" value="1"/>
</dbReference>
<name>A0AAN8N9W0_9PEZI</name>
<dbReference type="Gene3D" id="3.20.20.80">
    <property type="entry name" value="Glycosidases"/>
    <property type="match status" value="1"/>
</dbReference>
<dbReference type="InterPro" id="IPR006047">
    <property type="entry name" value="GH13_cat_dom"/>
</dbReference>
<organism evidence="6 7">
    <name type="scientific">Arthrobotrys conoides</name>
    <dbReference type="NCBI Taxonomy" id="74498"/>
    <lineage>
        <taxon>Eukaryota</taxon>
        <taxon>Fungi</taxon>
        <taxon>Dikarya</taxon>
        <taxon>Ascomycota</taxon>
        <taxon>Pezizomycotina</taxon>
        <taxon>Orbiliomycetes</taxon>
        <taxon>Orbiliales</taxon>
        <taxon>Orbiliaceae</taxon>
        <taxon>Arthrobotrys</taxon>
    </lineage>
</organism>
<dbReference type="GO" id="GO:0004575">
    <property type="term" value="F:sucrose alpha-glucosidase activity"/>
    <property type="evidence" value="ECO:0007669"/>
    <property type="project" value="TreeGrafter"/>
</dbReference>
<dbReference type="Proteomes" id="UP001307849">
    <property type="component" value="Unassembled WGS sequence"/>
</dbReference>
<keyword evidence="7" id="KW-1185">Reference proteome</keyword>
<evidence type="ECO:0000259" key="5">
    <source>
        <dbReference type="SMART" id="SM00642"/>
    </source>
</evidence>
<keyword evidence="2" id="KW-0378">Hydrolase</keyword>
<dbReference type="Gene3D" id="3.90.400.10">
    <property type="entry name" value="Oligo-1,6-glucosidase, Domain 2"/>
    <property type="match status" value="1"/>
</dbReference>
<dbReference type="GO" id="GO:0004574">
    <property type="term" value="F:oligo-1,6-glucosidase activity"/>
    <property type="evidence" value="ECO:0007669"/>
    <property type="project" value="TreeGrafter"/>
</dbReference>
<dbReference type="AlphaFoldDB" id="A0AAN8N9W0"/>
<evidence type="ECO:0000256" key="4">
    <source>
        <dbReference type="ARBA" id="ARBA00026248"/>
    </source>
</evidence>
<evidence type="ECO:0000256" key="1">
    <source>
        <dbReference type="ARBA" id="ARBA00008061"/>
    </source>
</evidence>
<dbReference type="EMBL" id="JAVHJM010000015">
    <property type="protein sequence ID" value="KAK6497288.1"/>
    <property type="molecule type" value="Genomic_DNA"/>
</dbReference>
<keyword evidence="3" id="KW-0326">Glycosidase</keyword>
<dbReference type="GO" id="GO:0005987">
    <property type="term" value="P:sucrose catabolic process"/>
    <property type="evidence" value="ECO:0007669"/>
    <property type="project" value="TreeGrafter"/>
</dbReference>
<comment type="similarity">
    <text evidence="1">Belongs to the glycosyl hydrolase 13 family.</text>
</comment>
<reference evidence="6 7" key="1">
    <citation type="submission" date="2019-10" db="EMBL/GenBank/DDBJ databases">
        <authorList>
            <person name="Palmer J.M."/>
        </authorList>
    </citation>
    <scope>NUCLEOTIDE SEQUENCE [LARGE SCALE GENOMIC DNA]</scope>
    <source>
        <strain evidence="6 7">TWF506</strain>
    </source>
</reference>
<comment type="caution">
    <text evidence="6">The sequence shown here is derived from an EMBL/GenBank/DDBJ whole genome shotgun (WGS) entry which is preliminary data.</text>
</comment>
<dbReference type="CDD" id="cd11333">
    <property type="entry name" value="AmyAc_SI_OligoGlu_DGase"/>
    <property type="match status" value="1"/>
</dbReference>
<evidence type="ECO:0000313" key="7">
    <source>
        <dbReference type="Proteomes" id="UP001307849"/>
    </source>
</evidence>
<dbReference type="GO" id="GO:0004556">
    <property type="term" value="F:alpha-amylase activity"/>
    <property type="evidence" value="ECO:0007669"/>
    <property type="project" value="TreeGrafter"/>
</dbReference>
<dbReference type="SMART" id="SM00642">
    <property type="entry name" value="Aamy"/>
    <property type="match status" value="1"/>
</dbReference>